<dbReference type="Proteomes" id="UP000294743">
    <property type="component" value="Unassembled WGS sequence"/>
</dbReference>
<evidence type="ECO:0000256" key="3">
    <source>
        <dbReference type="PIRSR" id="PIRSR613078-2"/>
    </source>
</evidence>
<feature type="binding site" evidence="3">
    <location>
        <position position="93"/>
    </location>
    <ligand>
        <name>substrate</name>
    </ligand>
</feature>
<evidence type="ECO:0000256" key="2">
    <source>
        <dbReference type="PIRSR" id="PIRSR613078-1"/>
    </source>
</evidence>
<protein>
    <submittedName>
        <fullName evidence="5">Putative phosphoglycerate mutase</fullName>
    </submittedName>
</protein>
<feature type="active site" description="Tele-phosphohistidine intermediate" evidence="2">
    <location>
        <position position="44"/>
    </location>
</feature>
<keyword evidence="1" id="KW-0378">Hydrolase</keyword>
<comment type="caution">
    <text evidence="5">The sequence shown here is derived from an EMBL/GenBank/DDBJ whole genome shotgun (WGS) entry which is preliminary data.</text>
</comment>
<proteinExistence type="predicted"/>
<dbReference type="OrthoDB" id="9782128at2"/>
<dbReference type="GO" id="GO:0045820">
    <property type="term" value="P:negative regulation of glycolytic process"/>
    <property type="evidence" value="ECO:0007669"/>
    <property type="project" value="TreeGrafter"/>
</dbReference>
<evidence type="ECO:0000313" key="6">
    <source>
        <dbReference type="Proteomes" id="UP000294743"/>
    </source>
</evidence>
<feature type="signal peptide" evidence="4">
    <location>
        <begin position="1"/>
        <end position="24"/>
    </location>
</feature>
<feature type="binding site" evidence="3">
    <location>
        <begin position="120"/>
        <end position="123"/>
    </location>
    <ligand>
        <name>substrate</name>
    </ligand>
</feature>
<dbReference type="GO" id="GO:0043456">
    <property type="term" value="P:regulation of pentose-phosphate shunt"/>
    <property type="evidence" value="ECO:0007669"/>
    <property type="project" value="TreeGrafter"/>
</dbReference>
<reference evidence="5 6" key="1">
    <citation type="submission" date="2019-03" db="EMBL/GenBank/DDBJ databases">
        <title>Genomic Encyclopedia of Type Strains, Phase IV (KMG-IV): sequencing the most valuable type-strain genomes for metagenomic binning, comparative biology and taxonomic classification.</title>
        <authorList>
            <person name="Goeker M."/>
        </authorList>
    </citation>
    <scope>NUCLEOTIDE SEQUENCE [LARGE SCALE GENOMIC DNA]</scope>
    <source>
        <strain evidence="5 6">DSM 28867</strain>
    </source>
</reference>
<dbReference type="InterPro" id="IPR029033">
    <property type="entry name" value="His_PPase_superfam"/>
</dbReference>
<dbReference type="InterPro" id="IPR051695">
    <property type="entry name" value="Phosphoglycerate_Mutase"/>
</dbReference>
<gene>
    <name evidence="5" type="ORF">EDD63_10134</name>
</gene>
<dbReference type="InterPro" id="IPR013078">
    <property type="entry name" value="His_Pase_superF_clade-1"/>
</dbReference>
<accession>A0A4R8A759</accession>
<dbReference type="EMBL" id="SODD01000001">
    <property type="protein sequence ID" value="TDW26319.1"/>
    <property type="molecule type" value="Genomic_DNA"/>
</dbReference>
<dbReference type="AlphaFoldDB" id="A0A4R8A759"/>
<dbReference type="RefSeq" id="WP_134167243.1">
    <property type="nucleotide sequence ID" value="NZ_SODD01000001.1"/>
</dbReference>
<dbReference type="GO" id="GO:0004331">
    <property type="term" value="F:fructose-2,6-bisphosphate 2-phosphatase activity"/>
    <property type="evidence" value="ECO:0007669"/>
    <property type="project" value="TreeGrafter"/>
</dbReference>
<dbReference type="PANTHER" id="PTHR46517">
    <property type="entry name" value="FRUCTOSE-2,6-BISPHOSPHATASE TIGAR"/>
    <property type="match status" value="1"/>
</dbReference>
<feature type="active site" description="Proton donor/acceptor" evidence="2">
    <location>
        <position position="120"/>
    </location>
</feature>
<dbReference type="PANTHER" id="PTHR46517:SF1">
    <property type="entry name" value="FRUCTOSE-2,6-BISPHOSPHATASE TIGAR"/>
    <property type="match status" value="1"/>
</dbReference>
<keyword evidence="6" id="KW-1185">Reference proteome</keyword>
<organism evidence="5 6">
    <name type="scientific">Breznakia blatticola</name>
    <dbReference type="NCBI Taxonomy" id="1754012"/>
    <lineage>
        <taxon>Bacteria</taxon>
        <taxon>Bacillati</taxon>
        <taxon>Bacillota</taxon>
        <taxon>Erysipelotrichia</taxon>
        <taxon>Erysipelotrichales</taxon>
        <taxon>Erysipelotrichaceae</taxon>
        <taxon>Breznakia</taxon>
    </lineage>
</organism>
<evidence type="ECO:0000256" key="1">
    <source>
        <dbReference type="ARBA" id="ARBA00022801"/>
    </source>
</evidence>
<evidence type="ECO:0000256" key="4">
    <source>
        <dbReference type="SAM" id="SignalP"/>
    </source>
</evidence>
<dbReference type="Gene3D" id="3.40.50.1240">
    <property type="entry name" value="Phosphoglycerate mutase-like"/>
    <property type="match status" value="1"/>
</dbReference>
<feature type="binding site" evidence="3">
    <location>
        <begin position="43"/>
        <end position="50"/>
    </location>
    <ligand>
        <name>substrate</name>
    </ligand>
</feature>
<sequence>MKKICKVILSLVLLVGMAACNTSANKEEAEKKESKEITIYLVRHGKTWFNTNNQVQGWSDSPLTDVGVEQAKKVGVGLKDVAFSHAFSSDLGRQRSTAQYILSENKNEIPSITELLEFREKNYGSFEGGSNDTMNLAVVETLGVEYPTESDALWDFIQETMTAEELASKIAEVDPSQTAETAQQVKERGAKAMELMMESVGDDGSNVLIVSSGGIIPLILEAIAPGEYNGEKIANCSVTVLKYKDGKYTVDVIGDTTYVE</sequence>
<keyword evidence="4" id="KW-0732">Signal</keyword>
<dbReference type="CDD" id="cd07067">
    <property type="entry name" value="HP_PGM_like"/>
    <property type="match status" value="1"/>
</dbReference>
<name>A0A4R8A759_9FIRM</name>
<dbReference type="SUPFAM" id="SSF53254">
    <property type="entry name" value="Phosphoglycerate mutase-like"/>
    <property type="match status" value="1"/>
</dbReference>
<dbReference type="SMART" id="SM00855">
    <property type="entry name" value="PGAM"/>
    <property type="match status" value="1"/>
</dbReference>
<dbReference type="GO" id="GO:0005829">
    <property type="term" value="C:cytosol"/>
    <property type="evidence" value="ECO:0007669"/>
    <property type="project" value="TreeGrafter"/>
</dbReference>
<evidence type="ECO:0000313" key="5">
    <source>
        <dbReference type="EMBL" id="TDW26319.1"/>
    </source>
</evidence>
<dbReference type="Pfam" id="PF00300">
    <property type="entry name" value="His_Phos_1"/>
    <property type="match status" value="1"/>
</dbReference>
<dbReference type="PROSITE" id="PS51257">
    <property type="entry name" value="PROKAR_LIPOPROTEIN"/>
    <property type="match status" value="1"/>
</dbReference>
<feature type="chain" id="PRO_5039105678" evidence="4">
    <location>
        <begin position="25"/>
        <end position="260"/>
    </location>
</feature>